<dbReference type="GO" id="GO:0004803">
    <property type="term" value="F:transposase activity"/>
    <property type="evidence" value="ECO:0007669"/>
    <property type="project" value="InterPro"/>
</dbReference>
<reference evidence="3" key="1">
    <citation type="submission" date="2017-02" db="EMBL/GenBank/DDBJ databases">
        <authorList>
            <person name="Furmanczyk E.M."/>
        </authorList>
    </citation>
    <scope>NUCLEOTIDE SEQUENCE [LARGE SCALE GENOMIC DNA]</scope>
    <source>
        <strain evidence="3">AP3_22</strain>
    </source>
</reference>
<comment type="caution">
    <text evidence="2">The sequence shown here is derived from an EMBL/GenBank/DDBJ whole genome shotgun (WGS) entry which is preliminary data.</text>
</comment>
<evidence type="ECO:0000313" key="2">
    <source>
        <dbReference type="EMBL" id="POF41760.1"/>
    </source>
</evidence>
<dbReference type="SMART" id="SM01321">
    <property type="entry name" value="Y1_Tnp"/>
    <property type="match status" value="1"/>
</dbReference>
<dbReference type="InterPro" id="IPR036515">
    <property type="entry name" value="Transposase_17_sf"/>
</dbReference>
<dbReference type="PANTHER" id="PTHR36966">
    <property type="entry name" value="REP-ASSOCIATED TYROSINE TRANSPOSASE"/>
    <property type="match status" value="1"/>
</dbReference>
<accession>A0A2S3VP86</accession>
<keyword evidence="3" id="KW-1185">Reference proteome</keyword>
<dbReference type="OrthoDB" id="9791101at2"/>
<dbReference type="RefSeq" id="WP_103395727.1">
    <property type="nucleotide sequence ID" value="NZ_MUJK01000004.1"/>
</dbReference>
<dbReference type="AlphaFoldDB" id="A0A2S3VP86"/>
<dbReference type="SUPFAM" id="SSF143422">
    <property type="entry name" value="Transposase IS200-like"/>
    <property type="match status" value="1"/>
</dbReference>
<evidence type="ECO:0000313" key="3">
    <source>
        <dbReference type="Proteomes" id="UP000237440"/>
    </source>
</evidence>
<dbReference type="NCBIfam" id="NF047646">
    <property type="entry name" value="REP_Tyr_transpos"/>
    <property type="match status" value="1"/>
</dbReference>
<protein>
    <submittedName>
        <fullName evidence="2">Transposase</fullName>
    </submittedName>
</protein>
<dbReference type="InterPro" id="IPR052715">
    <property type="entry name" value="RAYT_transposase"/>
</dbReference>
<sequence>MPDLPHASRLRAGRYSQSGQIYLLTAVIRNREPVFTNWQTGRLLVRQFQQAYTADLAESLAWVVMPDHFHWLVELRDCTLPALMLATKSRSARAVNAHLGRDGRLWQKGFHDRAIRREEDLLAVARYVIANPIRAGLVRRVHDYPLWDAKWL</sequence>
<dbReference type="PANTHER" id="PTHR36966:SF1">
    <property type="entry name" value="REP-ASSOCIATED TYROSINE TRANSPOSASE"/>
    <property type="match status" value="1"/>
</dbReference>
<dbReference type="Pfam" id="PF01797">
    <property type="entry name" value="Y1_Tnp"/>
    <property type="match status" value="1"/>
</dbReference>
<evidence type="ECO:0000259" key="1">
    <source>
        <dbReference type="SMART" id="SM01321"/>
    </source>
</evidence>
<organism evidence="2 3">
    <name type="scientific">Pseudomonas laurylsulfativorans</name>
    <dbReference type="NCBI Taxonomy" id="1943631"/>
    <lineage>
        <taxon>Bacteria</taxon>
        <taxon>Pseudomonadati</taxon>
        <taxon>Pseudomonadota</taxon>
        <taxon>Gammaproteobacteria</taxon>
        <taxon>Pseudomonadales</taxon>
        <taxon>Pseudomonadaceae</taxon>
        <taxon>Pseudomonas</taxon>
    </lineage>
</organism>
<proteinExistence type="predicted"/>
<dbReference type="Gene3D" id="3.30.70.1290">
    <property type="entry name" value="Transposase IS200-like"/>
    <property type="match status" value="1"/>
</dbReference>
<dbReference type="GO" id="GO:0043565">
    <property type="term" value="F:sequence-specific DNA binding"/>
    <property type="evidence" value="ECO:0007669"/>
    <property type="project" value="TreeGrafter"/>
</dbReference>
<dbReference type="Proteomes" id="UP000237440">
    <property type="component" value="Unassembled WGS sequence"/>
</dbReference>
<gene>
    <name evidence="2" type="ORF">B0D71_16285</name>
</gene>
<dbReference type="InterPro" id="IPR002686">
    <property type="entry name" value="Transposase_17"/>
</dbReference>
<feature type="domain" description="Transposase IS200-like" evidence="1">
    <location>
        <begin position="17"/>
        <end position="131"/>
    </location>
</feature>
<name>A0A2S3VP86_9PSED</name>
<dbReference type="GO" id="GO:0006313">
    <property type="term" value="P:DNA transposition"/>
    <property type="evidence" value="ECO:0007669"/>
    <property type="project" value="InterPro"/>
</dbReference>
<dbReference type="EMBL" id="MUJK01000004">
    <property type="protein sequence ID" value="POF41760.1"/>
    <property type="molecule type" value="Genomic_DNA"/>
</dbReference>